<organism evidence="3 4">
    <name type="scientific">Triangularia verruculosa</name>
    <dbReference type="NCBI Taxonomy" id="2587418"/>
    <lineage>
        <taxon>Eukaryota</taxon>
        <taxon>Fungi</taxon>
        <taxon>Dikarya</taxon>
        <taxon>Ascomycota</taxon>
        <taxon>Pezizomycotina</taxon>
        <taxon>Sordariomycetes</taxon>
        <taxon>Sordariomycetidae</taxon>
        <taxon>Sordariales</taxon>
        <taxon>Podosporaceae</taxon>
        <taxon>Triangularia</taxon>
    </lineage>
</organism>
<dbReference type="SUPFAM" id="SSF51445">
    <property type="entry name" value="(Trans)glycosidases"/>
    <property type="match status" value="1"/>
</dbReference>
<gene>
    <name evidence="3" type="ORF">QBC40DRAFT_164562</name>
</gene>
<dbReference type="GO" id="GO:0005975">
    <property type="term" value="P:carbohydrate metabolic process"/>
    <property type="evidence" value="ECO:0007669"/>
    <property type="project" value="InterPro"/>
</dbReference>
<keyword evidence="3" id="KW-0378">Hydrolase</keyword>
<evidence type="ECO:0000256" key="1">
    <source>
        <dbReference type="SAM" id="SignalP"/>
    </source>
</evidence>
<dbReference type="EMBL" id="MU863881">
    <property type="protein sequence ID" value="KAK4204623.1"/>
    <property type="molecule type" value="Genomic_DNA"/>
</dbReference>
<evidence type="ECO:0000259" key="2">
    <source>
        <dbReference type="PROSITE" id="PS51910"/>
    </source>
</evidence>
<proteinExistence type="predicted"/>
<comment type="caution">
    <text evidence="3">The sequence shown here is derived from an EMBL/GenBank/DDBJ whole genome shotgun (WGS) entry which is preliminary data.</text>
</comment>
<dbReference type="GO" id="GO:0016787">
    <property type="term" value="F:hydrolase activity"/>
    <property type="evidence" value="ECO:0007669"/>
    <property type="project" value="UniProtKB-KW"/>
</dbReference>
<feature type="chain" id="PRO_5043026676" evidence="1">
    <location>
        <begin position="22"/>
        <end position="374"/>
    </location>
</feature>
<dbReference type="AlphaFoldDB" id="A0AAN7AYU1"/>
<reference evidence="3" key="2">
    <citation type="submission" date="2023-05" db="EMBL/GenBank/DDBJ databases">
        <authorList>
            <consortium name="Lawrence Berkeley National Laboratory"/>
            <person name="Steindorff A."/>
            <person name="Hensen N."/>
            <person name="Bonometti L."/>
            <person name="Westerberg I."/>
            <person name="Brannstrom I.O."/>
            <person name="Guillou S."/>
            <person name="Cros-Aarteil S."/>
            <person name="Calhoun S."/>
            <person name="Haridas S."/>
            <person name="Kuo A."/>
            <person name="Mondo S."/>
            <person name="Pangilinan J."/>
            <person name="Riley R."/>
            <person name="Labutti K."/>
            <person name="Andreopoulos B."/>
            <person name="Lipzen A."/>
            <person name="Chen C."/>
            <person name="Yanf M."/>
            <person name="Daum C."/>
            <person name="Ng V."/>
            <person name="Clum A."/>
            <person name="Ohm R."/>
            <person name="Martin F."/>
            <person name="Silar P."/>
            <person name="Natvig D."/>
            <person name="Lalanne C."/>
            <person name="Gautier V."/>
            <person name="Ament-Velasquez S.L."/>
            <person name="Kruys A."/>
            <person name="Hutchinson M.I."/>
            <person name="Powell A.J."/>
            <person name="Barry K."/>
            <person name="Miller A.N."/>
            <person name="Grigoriev I.V."/>
            <person name="Debuchy R."/>
            <person name="Gladieux P."/>
            <person name="Thoren M.H."/>
            <person name="Johannesson H."/>
        </authorList>
    </citation>
    <scope>NUCLEOTIDE SEQUENCE</scope>
    <source>
        <strain evidence="3">CBS 315.58</strain>
    </source>
</reference>
<evidence type="ECO:0000313" key="4">
    <source>
        <dbReference type="Proteomes" id="UP001303160"/>
    </source>
</evidence>
<dbReference type="InterPro" id="IPR017853">
    <property type="entry name" value="GH"/>
</dbReference>
<sequence length="374" mass="41147">MRYIPWITTVLLALLTTHATAAPHHYPQVRPPPESEIPRLVIYFQTTHDDQGRPISMLPLVTVRHIALTHLIVCSLHVHKDGIVHLNDYPPSHPMFKTLWKETEIMRESGVKVMGMVGGAAAGSFTKDTLDSDDDKTFKHYYRQLAEVIRKYKLQGLDIDVEQPMSQEGINRLILRLRIDFGVDFIITLAPVASGLTSSNGGLSGFNYQLLEEEYGGLIDFYNAQFYNGFGSMHSTAHFDKTVAAGWDPTKIVIGQLTDRGTSAHVSLNSTIMQLREKLGAVGGIMGWEYFNSDPGGISAPWEWAQAMTKILRPGLVPDIKITRDTAIELTKAWVKSAQPAAAVLCANVGGAVNQACAASALTPNVDYMAMVNA</sequence>
<dbReference type="Proteomes" id="UP001303160">
    <property type="component" value="Unassembled WGS sequence"/>
</dbReference>
<dbReference type="Pfam" id="PF00704">
    <property type="entry name" value="Glyco_hydro_18"/>
    <property type="match status" value="1"/>
</dbReference>
<accession>A0AAN7AYU1</accession>
<dbReference type="PROSITE" id="PS51910">
    <property type="entry name" value="GH18_2"/>
    <property type="match status" value="1"/>
</dbReference>
<dbReference type="CDD" id="cd06546">
    <property type="entry name" value="GH18_CTS3_chitinase"/>
    <property type="match status" value="1"/>
</dbReference>
<feature type="domain" description="GH18" evidence="2">
    <location>
        <begin position="38"/>
        <end position="315"/>
    </location>
</feature>
<name>A0AAN7AYU1_9PEZI</name>
<reference evidence="3" key="1">
    <citation type="journal article" date="2023" name="Mol. Phylogenet. Evol.">
        <title>Genome-scale phylogeny and comparative genomics of the fungal order Sordariales.</title>
        <authorList>
            <person name="Hensen N."/>
            <person name="Bonometti L."/>
            <person name="Westerberg I."/>
            <person name="Brannstrom I.O."/>
            <person name="Guillou S."/>
            <person name="Cros-Aarteil S."/>
            <person name="Calhoun S."/>
            <person name="Haridas S."/>
            <person name="Kuo A."/>
            <person name="Mondo S."/>
            <person name="Pangilinan J."/>
            <person name="Riley R."/>
            <person name="LaButti K."/>
            <person name="Andreopoulos B."/>
            <person name="Lipzen A."/>
            <person name="Chen C."/>
            <person name="Yan M."/>
            <person name="Daum C."/>
            <person name="Ng V."/>
            <person name="Clum A."/>
            <person name="Steindorff A."/>
            <person name="Ohm R.A."/>
            <person name="Martin F."/>
            <person name="Silar P."/>
            <person name="Natvig D.O."/>
            <person name="Lalanne C."/>
            <person name="Gautier V."/>
            <person name="Ament-Velasquez S.L."/>
            <person name="Kruys A."/>
            <person name="Hutchinson M.I."/>
            <person name="Powell A.J."/>
            <person name="Barry K."/>
            <person name="Miller A.N."/>
            <person name="Grigoriev I.V."/>
            <person name="Debuchy R."/>
            <person name="Gladieux P."/>
            <person name="Hiltunen Thoren M."/>
            <person name="Johannesson H."/>
        </authorList>
    </citation>
    <scope>NUCLEOTIDE SEQUENCE</scope>
    <source>
        <strain evidence="3">CBS 315.58</strain>
    </source>
</reference>
<dbReference type="Gene3D" id="3.20.20.80">
    <property type="entry name" value="Glycosidases"/>
    <property type="match status" value="1"/>
</dbReference>
<protein>
    <submittedName>
        <fullName evidence="3">Family 18 putative glycoside hydrolase</fullName>
    </submittedName>
</protein>
<keyword evidence="1" id="KW-0732">Signal</keyword>
<keyword evidence="4" id="KW-1185">Reference proteome</keyword>
<evidence type="ECO:0000313" key="3">
    <source>
        <dbReference type="EMBL" id="KAK4204623.1"/>
    </source>
</evidence>
<feature type="signal peptide" evidence="1">
    <location>
        <begin position="1"/>
        <end position="21"/>
    </location>
</feature>
<dbReference type="InterPro" id="IPR001223">
    <property type="entry name" value="Glyco_hydro18_cat"/>
</dbReference>